<gene>
    <name evidence="1" type="ORF">HF292_007975</name>
</gene>
<dbReference type="Proteomes" id="UP001196097">
    <property type="component" value="Chromosome"/>
</dbReference>
<sequence length="305" mass="34487">MLSILSGVPGSGKTLWTVNEILNNPDFNGRPVYIHNIDGFDYSIRDNLFPLEDPKTWNDLPEKSVIIFDEAQYAFPVRPANQAPPPWVDLFSTHRHKGYDVIMTSQHPTMIDGHIRKLVGRHLHFLRVFGLKSCTIFEWPEYRTDNVDSTARRKVALSKRWQYPKKVFGAYKSADAHTHGRKIPWKVWSIPLLFIFAAVCLGYLFHILHSGQLASLGTKQVNQGLHAGPNLSPLPLRPVSNVVVKSAPLPSLHIYGSISHGKRFFFVVITKRGDYLMVNRSHCTQHIENWVCDVGGARASLISSS</sequence>
<dbReference type="EMBL" id="CP130946">
    <property type="protein sequence ID" value="XRP71753.1"/>
    <property type="molecule type" value="Genomic_DNA"/>
</dbReference>
<evidence type="ECO:0000313" key="1">
    <source>
        <dbReference type="EMBL" id="XRP71753.1"/>
    </source>
</evidence>
<reference evidence="1 2" key="1">
    <citation type="journal article" date="2021" name="ISME J.">
        <title>Genomic evolution of the class Acidithiobacillia: deep-branching Proteobacteria living in extreme acidic conditions.</title>
        <authorList>
            <person name="Moya-Beltran A."/>
            <person name="Beard S."/>
            <person name="Rojas-Villalobos C."/>
            <person name="Issotta F."/>
            <person name="Gallardo Y."/>
            <person name="Ulloa R."/>
            <person name="Giaveno A."/>
            <person name="Degli Esposti M."/>
            <person name="Johnson D.B."/>
            <person name="Quatrini R."/>
        </authorList>
    </citation>
    <scope>NUCLEOTIDE SEQUENCE [LARGE SCALE GENOMIC DNA]</scope>
    <source>
        <strain evidence="1 2">CF3</strain>
    </source>
</reference>
<keyword evidence="2" id="KW-1185">Reference proteome</keyword>
<protein>
    <submittedName>
        <fullName evidence="1">Zonular occludens toxin domain-containing protein</fullName>
    </submittedName>
</protein>
<accession>A0ACD5ID51</accession>
<organism evidence="1 2">
    <name type="scientific">Acidithiobacillus ferruginosus</name>
    <dbReference type="NCBI Taxonomy" id="3063951"/>
    <lineage>
        <taxon>Bacteria</taxon>
        <taxon>Pseudomonadati</taxon>
        <taxon>Pseudomonadota</taxon>
        <taxon>Acidithiobacillia</taxon>
        <taxon>Acidithiobacillales</taxon>
        <taxon>Acidithiobacillaceae</taxon>
        <taxon>Acidithiobacillus</taxon>
    </lineage>
</organism>
<name>A0ACD5ID51_9PROT</name>
<evidence type="ECO:0000313" key="2">
    <source>
        <dbReference type="Proteomes" id="UP001196097"/>
    </source>
</evidence>
<proteinExistence type="predicted"/>